<evidence type="ECO:0000313" key="3">
    <source>
        <dbReference type="EMBL" id="KGB39397.1"/>
    </source>
</evidence>
<dbReference type="RefSeq" id="XP_012799156.1">
    <property type="nucleotide sequence ID" value="XM_012943702.3"/>
</dbReference>
<dbReference type="OrthoDB" id="6220420at2759"/>
<dbReference type="Proteomes" id="UP000471633">
    <property type="component" value="Unassembled WGS sequence"/>
</dbReference>
<reference evidence="2" key="4">
    <citation type="journal article" date="2022" name="PLoS Pathog.">
        <title>Chromosome-level genome of Schistosoma haematobium underpins genome-wide explorations of molecular variation.</title>
        <authorList>
            <person name="Stroehlein A.J."/>
            <person name="Korhonen P.K."/>
            <person name="Lee V.V."/>
            <person name="Ralph S.A."/>
            <person name="Mentink-Kane M."/>
            <person name="You H."/>
            <person name="McManus D.P."/>
            <person name="Tchuente L.T."/>
            <person name="Stothard J.R."/>
            <person name="Kaur P."/>
            <person name="Dudchenko O."/>
            <person name="Aiden E.L."/>
            <person name="Yang B."/>
            <person name="Yang H."/>
            <person name="Emery A.M."/>
            <person name="Webster B.L."/>
            <person name="Brindley P.J."/>
            <person name="Rollinson D."/>
            <person name="Chang B.C.H."/>
            <person name="Gasser R.B."/>
            <person name="Young N.D."/>
        </authorList>
    </citation>
    <scope>NUCLEOTIDE SEQUENCE</scope>
</reference>
<dbReference type="EMBL" id="KL251194">
    <property type="protein sequence ID" value="KGB39397.1"/>
    <property type="molecule type" value="Genomic_DNA"/>
</dbReference>
<dbReference type="GeneID" id="24595106"/>
<evidence type="ECO:0000256" key="1">
    <source>
        <dbReference type="SAM" id="SignalP"/>
    </source>
</evidence>
<evidence type="ECO:0000313" key="2">
    <source>
        <dbReference type="EMBL" id="KAH9587738.1"/>
    </source>
</evidence>
<dbReference type="KEGG" id="shx:MS3_00005363"/>
<dbReference type="AlphaFoldDB" id="A0A094ZYE0"/>
<feature type="chain" id="PRO_5042326888" evidence="1">
    <location>
        <begin position="22"/>
        <end position="142"/>
    </location>
</feature>
<reference evidence="3" key="1">
    <citation type="journal article" date="2012" name="Nat. Genet.">
        <title>Whole-genome sequence of Schistosoma haematobium.</title>
        <authorList>
            <person name="Young N.D."/>
            <person name="Jex A.R."/>
            <person name="Li B."/>
            <person name="Liu S."/>
            <person name="Yang L."/>
            <person name="Xiong Z."/>
            <person name="Li Y."/>
            <person name="Cantacessi C."/>
            <person name="Hall R.S."/>
            <person name="Xu X."/>
            <person name="Chen F."/>
            <person name="Wu X."/>
            <person name="Zerlotini A."/>
            <person name="Oliveira G."/>
            <person name="Hofmann A."/>
            <person name="Zhang G."/>
            <person name="Fang X."/>
            <person name="Kang Y."/>
            <person name="Campbell B.E."/>
            <person name="Loukas A."/>
            <person name="Ranganathan S."/>
            <person name="Rollinson D."/>
            <person name="Rinaldi G."/>
            <person name="Brindley P.J."/>
            <person name="Yang H."/>
            <person name="Wang J."/>
            <person name="Wang J."/>
            <person name="Gasser R.B."/>
        </authorList>
    </citation>
    <scope>NUCLEOTIDE SEQUENCE [LARGE SCALE GENOMIC DNA]</scope>
</reference>
<keyword evidence="4" id="KW-1185">Reference proteome</keyword>
<organism evidence="3">
    <name type="scientific">Schistosoma haematobium</name>
    <name type="common">Blood fluke</name>
    <dbReference type="NCBI Taxonomy" id="6185"/>
    <lineage>
        <taxon>Eukaryota</taxon>
        <taxon>Metazoa</taxon>
        <taxon>Spiralia</taxon>
        <taxon>Lophotrochozoa</taxon>
        <taxon>Platyhelminthes</taxon>
        <taxon>Trematoda</taxon>
        <taxon>Digenea</taxon>
        <taxon>Strigeidida</taxon>
        <taxon>Schistosomatoidea</taxon>
        <taxon>Schistosomatidae</taxon>
        <taxon>Schistosoma</taxon>
    </lineage>
</organism>
<dbReference type="EMBL" id="AMPZ03000003">
    <property type="protein sequence ID" value="KAH9587738.1"/>
    <property type="molecule type" value="Genomic_DNA"/>
</dbReference>
<accession>A0A094ZYE0</accession>
<name>A0A094ZYE0_SCHHA</name>
<dbReference type="CTD" id="24595106"/>
<protein>
    <submittedName>
        <fullName evidence="3">Uncharacterized protein</fullName>
    </submittedName>
</protein>
<sequence>MLKYYTCTFLYYICLIIVIEARTRTKDYDKNLGVKAVTRLCGMEGEECMDDFNCCEEYECSPDLQCQLRNARNKIVGSYQNLCVADYDCPPGWCCEGKLYARRCTQDCSRKTEPDVVPAGSYYGRQFWNLWAHKRHMDRNHY</sequence>
<reference evidence="2" key="2">
    <citation type="journal article" date="2019" name="Gigascience">
        <title>High-quality Schistosoma haematobium genome achieved by single-molecule and long-range sequencing.</title>
        <authorList>
            <person name="Stroehlein A.J."/>
            <person name="Korhonen P.K."/>
            <person name="Chong T.M."/>
            <person name="Lim Y.L."/>
            <person name="Chan K.G."/>
            <person name="Webster B."/>
            <person name="Rollinson D."/>
            <person name="Brindley P.J."/>
            <person name="Gasser R.B."/>
            <person name="Young N.D."/>
        </authorList>
    </citation>
    <scope>NUCLEOTIDE SEQUENCE</scope>
</reference>
<keyword evidence="1" id="KW-0732">Signal</keyword>
<gene>
    <name evidence="2" type="ORF">MS3_00005363</name>
    <name evidence="3" type="ORF">MS3_07822</name>
</gene>
<feature type="signal peptide" evidence="1">
    <location>
        <begin position="1"/>
        <end position="21"/>
    </location>
</feature>
<proteinExistence type="predicted"/>
<evidence type="ECO:0000313" key="4">
    <source>
        <dbReference type="Proteomes" id="UP000471633"/>
    </source>
</evidence>
<reference evidence="2" key="3">
    <citation type="submission" date="2021-06" db="EMBL/GenBank/DDBJ databases">
        <title>Chromosome-level genome assembly for S. haematobium.</title>
        <authorList>
            <person name="Stroehlein A.J."/>
        </authorList>
    </citation>
    <scope>NUCLEOTIDE SEQUENCE</scope>
</reference>